<feature type="domain" description="HAMP" evidence="13">
    <location>
        <begin position="80"/>
        <end position="133"/>
    </location>
</feature>
<feature type="domain" description="Histidine kinase" evidence="12">
    <location>
        <begin position="141"/>
        <end position="357"/>
    </location>
</feature>
<dbReference type="Pfam" id="PF00672">
    <property type="entry name" value="HAMP"/>
    <property type="match status" value="1"/>
</dbReference>
<keyword evidence="9" id="KW-0902">Two-component regulatory system</keyword>
<keyword evidence="10 11" id="KW-0472">Membrane</keyword>
<keyword evidence="6 11" id="KW-0812">Transmembrane</keyword>
<evidence type="ECO:0000259" key="13">
    <source>
        <dbReference type="PROSITE" id="PS50885"/>
    </source>
</evidence>
<dbReference type="InterPro" id="IPR004358">
    <property type="entry name" value="Sig_transdc_His_kin-like_C"/>
</dbReference>
<evidence type="ECO:0000313" key="15">
    <source>
        <dbReference type="Proteomes" id="UP000243528"/>
    </source>
</evidence>
<keyword evidence="8 11" id="KW-1133">Transmembrane helix</keyword>
<keyword evidence="15" id="KW-1185">Reference proteome</keyword>
<reference evidence="14 15" key="1">
    <citation type="submission" date="2018-03" db="EMBL/GenBank/DDBJ databases">
        <title>Genomic Encyclopedia of Archaeal and Bacterial Type Strains, Phase II (KMG-II): from individual species to whole genera.</title>
        <authorList>
            <person name="Goeker M."/>
        </authorList>
    </citation>
    <scope>NUCLEOTIDE SEQUENCE [LARGE SCALE GENOMIC DNA]</scope>
    <source>
        <strain evidence="14 15">DSM 45211</strain>
    </source>
</reference>
<evidence type="ECO:0000259" key="12">
    <source>
        <dbReference type="PROSITE" id="PS50109"/>
    </source>
</evidence>
<comment type="subcellular location">
    <subcellularLocation>
        <location evidence="2">Cell membrane</location>
    </subcellularLocation>
</comment>
<dbReference type="InterPro" id="IPR036097">
    <property type="entry name" value="HisK_dim/P_sf"/>
</dbReference>
<dbReference type="InterPro" id="IPR036890">
    <property type="entry name" value="HATPase_C_sf"/>
</dbReference>
<dbReference type="CDD" id="cd06225">
    <property type="entry name" value="HAMP"/>
    <property type="match status" value="1"/>
</dbReference>
<dbReference type="SMART" id="SM00387">
    <property type="entry name" value="HATPase_c"/>
    <property type="match status" value="1"/>
</dbReference>
<dbReference type="Gene3D" id="1.10.287.130">
    <property type="match status" value="1"/>
</dbReference>
<evidence type="ECO:0000256" key="6">
    <source>
        <dbReference type="ARBA" id="ARBA00022692"/>
    </source>
</evidence>
<dbReference type="InterPro" id="IPR003594">
    <property type="entry name" value="HATPase_dom"/>
</dbReference>
<dbReference type="SUPFAM" id="SSF47384">
    <property type="entry name" value="Homodimeric domain of signal transducing histidine kinase"/>
    <property type="match status" value="1"/>
</dbReference>
<dbReference type="PRINTS" id="PR00344">
    <property type="entry name" value="BCTRLSENSOR"/>
</dbReference>
<dbReference type="SUPFAM" id="SSF55874">
    <property type="entry name" value="ATPase domain of HSP90 chaperone/DNA topoisomerase II/histidine kinase"/>
    <property type="match status" value="1"/>
</dbReference>
<dbReference type="AlphaFoldDB" id="A0A2P8E521"/>
<dbReference type="SUPFAM" id="SSF158472">
    <property type="entry name" value="HAMP domain-like"/>
    <property type="match status" value="1"/>
</dbReference>
<keyword evidence="7 14" id="KW-0418">Kinase</keyword>
<accession>A0A2P8E521</accession>
<dbReference type="Pfam" id="PF00512">
    <property type="entry name" value="HisKA"/>
    <property type="match status" value="1"/>
</dbReference>
<name>A0A2P8E521_9ACTN</name>
<dbReference type="PROSITE" id="PS50109">
    <property type="entry name" value="HIS_KIN"/>
    <property type="match status" value="1"/>
</dbReference>
<dbReference type="Proteomes" id="UP000243528">
    <property type="component" value="Unassembled WGS sequence"/>
</dbReference>
<dbReference type="CDD" id="cd00075">
    <property type="entry name" value="HATPase"/>
    <property type="match status" value="1"/>
</dbReference>
<dbReference type="Gene3D" id="6.10.340.10">
    <property type="match status" value="1"/>
</dbReference>
<dbReference type="Gene3D" id="3.30.565.10">
    <property type="entry name" value="Histidine kinase-like ATPase, C-terminal domain"/>
    <property type="match status" value="1"/>
</dbReference>
<evidence type="ECO:0000256" key="11">
    <source>
        <dbReference type="SAM" id="Phobius"/>
    </source>
</evidence>
<comment type="caution">
    <text evidence="14">The sequence shown here is derived from an EMBL/GenBank/DDBJ whole genome shotgun (WGS) entry which is preliminary data.</text>
</comment>
<dbReference type="SMART" id="SM00388">
    <property type="entry name" value="HisKA"/>
    <property type="match status" value="1"/>
</dbReference>
<comment type="catalytic activity">
    <reaction evidence="1">
        <text>ATP + protein L-histidine = ADP + protein N-phospho-L-histidine.</text>
        <dbReference type="EC" id="2.7.13.3"/>
    </reaction>
</comment>
<dbReference type="InterPro" id="IPR050428">
    <property type="entry name" value="TCS_sensor_his_kinase"/>
</dbReference>
<dbReference type="GO" id="GO:0000155">
    <property type="term" value="F:phosphorelay sensor kinase activity"/>
    <property type="evidence" value="ECO:0007669"/>
    <property type="project" value="InterPro"/>
</dbReference>
<evidence type="ECO:0000256" key="5">
    <source>
        <dbReference type="ARBA" id="ARBA00022679"/>
    </source>
</evidence>
<evidence type="ECO:0000256" key="1">
    <source>
        <dbReference type="ARBA" id="ARBA00000085"/>
    </source>
</evidence>
<evidence type="ECO:0000313" key="14">
    <source>
        <dbReference type="EMBL" id="PSL04574.1"/>
    </source>
</evidence>
<evidence type="ECO:0000256" key="10">
    <source>
        <dbReference type="ARBA" id="ARBA00023136"/>
    </source>
</evidence>
<dbReference type="PANTHER" id="PTHR45436">
    <property type="entry name" value="SENSOR HISTIDINE KINASE YKOH"/>
    <property type="match status" value="1"/>
</dbReference>
<organism evidence="14 15">
    <name type="scientific">Haloactinopolyspora alba</name>
    <dbReference type="NCBI Taxonomy" id="648780"/>
    <lineage>
        <taxon>Bacteria</taxon>
        <taxon>Bacillati</taxon>
        <taxon>Actinomycetota</taxon>
        <taxon>Actinomycetes</taxon>
        <taxon>Jiangellales</taxon>
        <taxon>Jiangellaceae</taxon>
        <taxon>Haloactinopolyspora</taxon>
    </lineage>
</organism>
<dbReference type="GO" id="GO:0005886">
    <property type="term" value="C:plasma membrane"/>
    <property type="evidence" value="ECO:0007669"/>
    <property type="project" value="UniProtKB-SubCell"/>
</dbReference>
<dbReference type="EMBL" id="PYGE01000005">
    <property type="protein sequence ID" value="PSL04574.1"/>
    <property type="molecule type" value="Genomic_DNA"/>
</dbReference>
<dbReference type="EC" id="2.7.13.3" evidence="3"/>
<dbReference type="InterPro" id="IPR003660">
    <property type="entry name" value="HAMP_dom"/>
</dbReference>
<dbReference type="InterPro" id="IPR005467">
    <property type="entry name" value="His_kinase_dom"/>
</dbReference>
<gene>
    <name evidence="14" type="ORF">CLV30_10537</name>
</gene>
<protein>
    <recommendedName>
        <fullName evidence="3">histidine kinase</fullName>
        <ecNumber evidence="3">2.7.13.3</ecNumber>
    </recommendedName>
</protein>
<evidence type="ECO:0000256" key="7">
    <source>
        <dbReference type="ARBA" id="ARBA00022777"/>
    </source>
</evidence>
<proteinExistence type="predicted"/>
<dbReference type="InterPro" id="IPR003661">
    <property type="entry name" value="HisK_dim/P_dom"/>
</dbReference>
<dbReference type="PROSITE" id="PS50885">
    <property type="entry name" value="HAMP"/>
    <property type="match status" value="1"/>
</dbReference>
<dbReference type="CDD" id="cd00082">
    <property type="entry name" value="HisKA"/>
    <property type="match status" value="1"/>
</dbReference>
<evidence type="ECO:0000256" key="4">
    <source>
        <dbReference type="ARBA" id="ARBA00022553"/>
    </source>
</evidence>
<dbReference type="Pfam" id="PF02518">
    <property type="entry name" value="HATPase_c"/>
    <property type="match status" value="1"/>
</dbReference>
<dbReference type="RefSeq" id="WP_165358620.1">
    <property type="nucleotide sequence ID" value="NZ_PYGE01000005.1"/>
</dbReference>
<evidence type="ECO:0000256" key="8">
    <source>
        <dbReference type="ARBA" id="ARBA00022989"/>
    </source>
</evidence>
<evidence type="ECO:0000256" key="9">
    <source>
        <dbReference type="ARBA" id="ARBA00023012"/>
    </source>
</evidence>
<sequence length="357" mass="38158">MTRLWGSLRVRLALLGFLASYVPALLLFGVVLATDVDTRVEERDGAVVTHETTAERSPWLIGTVLALAPVAAAGAWWWAGRAVRPIERVRSVAEEIEGSDLGRRIALDRAPREVLALAASFDSMLDRLEESQRIQQRLIEETSHDLRVPLSVLTSNAEVMLAHPSPTVDVYRAGLQRSRKAAERMRATLDELLADARGRARALHRRPADLMDVVREVTEQAAAVAAARDVEIAVSGPSPAPSSVDTATVRRAVANLVDNAVRHAPGGSAVRVDVEVTAADAVIAVTDHGPGIPAGEQADVFARFWSGERETAGHDSAGTGLGLPIARQVAEAHGGWLTLSSPGPDGDGCVFRLSLHH</sequence>
<keyword evidence="5" id="KW-0808">Transferase</keyword>
<dbReference type="PANTHER" id="PTHR45436:SF5">
    <property type="entry name" value="SENSOR HISTIDINE KINASE TRCS"/>
    <property type="match status" value="1"/>
</dbReference>
<dbReference type="SMART" id="SM00304">
    <property type="entry name" value="HAMP"/>
    <property type="match status" value="1"/>
</dbReference>
<keyword evidence="4" id="KW-0597">Phosphoprotein</keyword>
<evidence type="ECO:0000256" key="2">
    <source>
        <dbReference type="ARBA" id="ARBA00004236"/>
    </source>
</evidence>
<feature type="transmembrane region" description="Helical" evidence="11">
    <location>
        <begin position="57"/>
        <end position="79"/>
    </location>
</feature>
<evidence type="ECO:0000256" key="3">
    <source>
        <dbReference type="ARBA" id="ARBA00012438"/>
    </source>
</evidence>